<dbReference type="EMBL" id="JABBJJ010000046">
    <property type="protein sequence ID" value="NMO15728.1"/>
    <property type="molecule type" value="Genomic_DNA"/>
</dbReference>
<evidence type="ECO:0008006" key="8">
    <source>
        <dbReference type="Google" id="ProtNLM"/>
    </source>
</evidence>
<feature type="transmembrane region" description="Helical" evidence="5">
    <location>
        <begin position="665"/>
        <end position="682"/>
    </location>
</feature>
<evidence type="ECO:0000256" key="2">
    <source>
        <dbReference type="ARBA" id="ARBA00022676"/>
    </source>
</evidence>
<name>A0A848LH98_9BACT</name>
<dbReference type="PANTHER" id="PTHR43867:SF2">
    <property type="entry name" value="CELLULOSE SYNTHASE CATALYTIC SUBUNIT A [UDP-FORMING]"/>
    <property type="match status" value="1"/>
</dbReference>
<keyword evidence="5" id="KW-0472">Membrane</keyword>
<proteinExistence type="predicted"/>
<evidence type="ECO:0000256" key="4">
    <source>
        <dbReference type="ARBA" id="ARBA00022989"/>
    </source>
</evidence>
<feature type="transmembrane region" description="Helical" evidence="5">
    <location>
        <begin position="641"/>
        <end position="659"/>
    </location>
</feature>
<gene>
    <name evidence="6" type="ORF">HG543_12815</name>
</gene>
<dbReference type="GO" id="GO:0016758">
    <property type="term" value="F:hexosyltransferase activity"/>
    <property type="evidence" value="ECO:0007669"/>
    <property type="project" value="TreeGrafter"/>
</dbReference>
<feature type="transmembrane region" description="Helical" evidence="5">
    <location>
        <begin position="589"/>
        <end position="611"/>
    </location>
</feature>
<keyword evidence="2" id="KW-0328">Glycosyltransferase</keyword>
<keyword evidence="4 5" id="KW-1133">Transmembrane helix</keyword>
<reference evidence="6 7" key="1">
    <citation type="submission" date="2020-04" db="EMBL/GenBank/DDBJ databases">
        <title>Draft genome of Pyxidicoccus fallax type strain.</title>
        <authorList>
            <person name="Whitworth D.E."/>
        </authorList>
    </citation>
    <scope>NUCLEOTIDE SEQUENCE [LARGE SCALE GENOMIC DNA]</scope>
    <source>
        <strain evidence="6 7">DSM 14698</strain>
    </source>
</reference>
<organism evidence="6 7">
    <name type="scientific">Pyxidicoccus fallax</name>
    <dbReference type="NCBI Taxonomy" id="394095"/>
    <lineage>
        <taxon>Bacteria</taxon>
        <taxon>Pseudomonadati</taxon>
        <taxon>Myxococcota</taxon>
        <taxon>Myxococcia</taxon>
        <taxon>Myxococcales</taxon>
        <taxon>Cystobacterineae</taxon>
        <taxon>Myxococcaceae</taxon>
        <taxon>Pyxidicoccus</taxon>
    </lineage>
</organism>
<comment type="caution">
    <text evidence="6">The sequence shown here is derived from an EMBL/GenBank/DDBJ whole genome shotgun (WGS) entry which is preliminary data.</text>
</comment>
<evidence type="ECO:0000313" key="6">
    <source>
        <dbReference type="EMBL" id="NMO15728.1"/>
    </source>
</evidence>
<comment type="subcellular location">
    <subcellularLocation>
        <location evidence="1">Membrane</location>
        <topology evidence="1">Multi-pass membrane protein</topology>
    </subcellularLocation>
</comment>
<dbReference type="AlphaFoldDB" id="A0A848LH98"/>
<evidence type="ECO:0000256" key="5">
    <source>
        <dbReference type="SAM" id="Phobius"/>
    </source>
</evidence>
<evidence type="ECO:0000313" key="7">
    <source>
        <dbReference type="Proteomes" id="UP000518300"/>
    </source>
</evidence>
<evidence type="ECO:0000256" key="3">
    <source>
        <dbReference type="ARBA" id="ARBA00022679"/>
    </source>
</evidence>
<keyword evidence="5" id="KW-0812">Transmembrane</keyword>
<dbReference type="GO" id="GO:0005886">
    <property type="term" value="C:plasma membrane"/>
    <property type="evidence" value="ECO:0007669"/>
    <property type="project" value="TreeGrafter"/>
</dbReference>
<dbReference type="Proteomes" id="UP000518300">
    <property type="component" value="Unassembled WGS sequence"/>
</dbReference>
<sequence>MPVSPPVDEALDAILEGDPAGVYARMDGATRERYRAACAELAARSGRTPSQVAHEAVRWSAERDVAAPHERHVGMALLAEGRPGFEARLGCRIPVTTHLVRALRRHSAGAYVGSLVVLTASVLLGVERLLAARDVDLSHRLILVALLVLPALELLQDIVDSVLERMVEGAPGLPRLDPGRVFAPETRTLVVTPLLVASAEDIDAQLRRVEINAQGNDSPELFFALLTDFPDAAEQVLPGESELLEQLERGIRELNARHGHLQQPRFLWLHRERRWNPVARRWMGWERKRGKLEEFNRLVLGADDTSYTGPVPELVRTIRYVITLDADTHLIPGSAAQLVATLHHPLNQARFDASGRRVIAGYSMLQPSLENGPSRAVWLSTGGWPVSLVRQRGRIQPSLTQAAFGVGEFLGKGAYDVAAFSRALEGRIPENAILSHDKLEGMFARVAFVHDIRLFEGFTPDLAGAGRIWHRWIRGDWQLLPWLLPWVPTRDGRWERTSLSVLDRWRLLADLRRSLTFPAPLLVLTYGWLWSPGGSSALDWTLGTILWLCRRPLWQGVRHMLWRVSGSSSLKEALRIVVFGAIGTLRGSLMTLAILLPFTGIVMDAIIRALYRLGVDRTRILDWTTHAQTSRKVRTVSSLRLPEVWGTAVLTLVLAGSLAWKNPGALVWAAPMLIAWAPLVLFSRRERPSLPPAAPSVEGLRALGHRCWERYEQAPREAAVPPAPTDAALWLLAPLSAYHLGALSLGALVDRLESALTSVEALERHRGHLLVTTAGERGAAHTGRVSTAESGMWVSALIVIESALRAARGASRPGGAAVAKSQGGEALLNPRLEALEARARTLREEVDFRLLHDESTGLLRVGYDASDLSRDEACHERLASPSLLASFVAIARKQVPLQHWTELLSRDGKVRQAGAPPSTSAAAAEQLLPTLFIWFPPSTLLGEAALAAAGAALEPEAPPHLLALALRRVPGLTSEALQRKVEAVSMGTPREWGLALLAVTNLACDEVLIHHFHHHWQLAWVEALIYETKDMP</sequence>
<dbReference type="InterPro" id="IPR050321">
    <property type="entry name" value="Glycosyltr_2/OpgH_subfam"/>
</dbReference>
<dbReference type="RefSeq" id="WP_169345018.1">
    <property type="nucleotide sequence ID" value="NZ_JABBJJ010000046.1"/>
</dbReference>
<keyword evidence="3" id="KW-0808">Transferase</keyword>
<accession>A0A848LH98</accession>
<protein>
    <recommendedName>
        <fullName evidence="8">Cyclic beta 1-2 glucan synthetase</fullName>
    </recommendedName>
</protein>
<keyword evidence="7" id="KW-1185">Reference proteome</keyword>
<dbReference type="PANTHER" id="PTHR43867">
    <property type="entry name" value="CELLULOSE SYNTHASE CATALYTIC SUBUNIT A [UDP-FORMING]"/>
    <property type="match status" value="1"/>
</dbReference>
<evidence type="ECO:0000256" key="1">
    <source>
        <dbReference type="ARBA" id="ARBA00004141"/>
    </source>
</evidence>
<dbReference type="Gene3D" id="1.50.10.140">
    <property type="match status" value="1"/>
</dbReference>